<name>A0A2G9YXU9_9BACT</name>
<accession>A0A2G9YXU9</accession>
<reference evidence="2 3" key="1">
    <citation type="submission" date="2017-09" db="EMBL/GenBank/DDBJ databases">
        <title>Depth-based differentiation of microbial function through sediment-hosted aquifers and enrichment of novel symbionts in the deep terrestrial subsurface.</title>
        <authorList>
            <person name="Probst A.J."/>
            <person name="Ladd B."/>
            <person name="Jarett J.K."/>
            <person name="Geller-Mcgrath D.E."/>
            <person name="Sieber C.M."/>
            <person name="Emerson J.B."/>
            <person name="Anantharaman K."/>
            <person name="Thomas B.C."/>
            <person name="Malmstrom R."/>
            <person name="Stieglmeier M."/>
            <person name="Klingl A."/>
            <person name="Woyke T."/>
            <person name="Ryan C.M."/>
            <person name="Banfield J.F."/>
        </authorList>
    </citation>
    <scope>NUCLEOTIDE SEQUENCE [LARGE SCALE GENOMIC DNA]</scope>
    <source>
        <strain evidence="2">CG23_combo_of_CG06-09_8_20_14_all_38_19</strain>
    </source>
</reference>
<sequence length="242" mass="26143">MVLGKISTDSDGSTPSDADSRGYCIPGDTASCNSPVAEWKFDEGTGNNIYDVSGNGYSGTWNGSSNHWITGKFGKAGNFLTANSDYVNLGTTASLTPTSLVTAEVWVYLTRFPTQASERMGILGRNYRHPWQIGLWESGQIYWGYTMSNGTDFDYVAIGSPLTLNRWNFIAITHNVSTGQITAQINGVKSSSTATYTGTLETPSSTATIGSSGTGAQYFEGKIDQARIFNYVRTPAQVAYDY</sequence>
<dbReference type="Pfam" id="PF13385">
    <property type="entry name" value="Laminin_G_3"/>
    <property type="match status" value="1"/>
</dbReference>
<organism evidence="2 3">
    <name type="scientific">Candidatus Nealsonbacteria bacterium CG23_combo_of_CG06-09_8_20_14_all_38_19</name>
    <dbReference type="NCBI Taxonomy" id="1974721"/>
    <lineage>
        <taxon>Bacteria</taxon>
        <taxon>Candidatus Nealsoniibacteriota</taxon>
    </lineage>
</organism>
<protein>
    <recommendedName>
        <fullName evidence="4">LamG-like jellyroll fold domain-containing protein</fullName>
    </recommendedName>
</protein>
<feature type="region of interest" description="Disordered" evidence="1">
    <location>
        <begin position="1"/>
        <end position="20"/>
    </location>
</feature>
<dbReference type="EMBL" id="PCRP01000001">
    <property type="protein sequence ID" value="PIP24047.1"/>
    <property type="molecule type" value="Genomic_DNA"/>
</dbReference>
<proteinExistence type="predicted"/>
<evidence type="ECO:0008006" key="4">
    <source>
        <dbReference type="Google" id="ProtNLM"/>
    </source>
</evidence>
<dbReference type="AlphaFoldDB" id="A0A2G9YXU9"/>
<dbReference type="SUPFAM" id="SSF49899">
    <property type="entry name" value="Concanavalin A-like lectins/glucanases"/>
    <property type="match status" value="1"/>
</dbReference>
<evidence type="ECO:0000256" key="1">
    <source>
        <dbReference type="SAM" id="MobiDB-lite"/>
    </source>
</evidence>
<dbReference type="Gene3D" id="2.60.120.200">
    <property type="match status" value="1"/>
</dbReference>
<comment type="caution">
    <text evidence="2">The sequence shown here is derived from an EMBL/GenBank/DDBJ whole genome shotgun (WGS) entry which is preliminary data.</text>
</comment>
<feature type="non-terminal residue" evidence="2">
    <location>
        <position position="242"/>
    </location>
</feature>
<dbReference type="Proteomes" id="UP000230273">
    <property type="component" value="Unassembled WGS sequence"/>
</dbReference>
<dbReference type="InterPro" id="IPR013320">
    <property type="entry name" value="ConA-like_dom_sf"/>
</dbReference>
<evidence type="ECO:0000313" key="2">
    <source>
        <dbReference type="EMBL" id="PIP24047.1"/>
    </source>
</evidence>
<evidence type="ECO:0000313" key="3">
    <source>
        <dbReference type="Proteomes" id="UP000230273"/>
    </source>
</evidence>
<gene>
    <name evidence="2" type="ORF">COX36_00020</name>
</gene>
<feature type="compositionally biased region" description="Polar residues" evidence="1">
    <location>
        <begin position="7"/>
        <end position="17"/>
    </location>
</feature>